<gene>
    <name evidence="2" type="ORF">SARC_12232</name>
</gene>
<dbReference type="Proteomes" id="UP000054560">
    <property type="component" value="Unassembled WGS sequence"/>
</dbReference>
<dbReference type="AlphaFoldDB" id="A0A0L0FEP4"/>
<keyword evidence="3" id="KW-1185">Reference proteome</keyword>
<reference evidence="2 3" key="1">
    <citation type="submission" date="2011-02" db="EMBL/GenBank/DDBJ databases">
        <title>The Genome Sequence of Sphaeroforma arctica JP610.</title>
        <authorList>
            <consortium name="The Broad Institute Genome Sequencing Platform"/>
            <person name="Russ C."/>
            <person name="Cuomo C."/>
            <person name="Young S.K."/>
            <person name="Zeng Q."/>
            <person name="Gargeya S."/>
            <person name="Alvarado L."/>
            <person name="Berlin A."/>
            <person name="Chapman S.B."/>
            <person name="Chen Z."/>
            <person name="Freedman E."/>
            <person name="Gellesch M."/>
            <person name="Goldberg J."/>
            <person name="Griggs A."/>
            <person name="Gujja S."/>
            <person name="Heilman E."/>
            <person name="Heiman D."/>
            <person name="Howarth C."/>
            <person name="Mehta T."/>
            <person name="Neiman D."/>
            <person name="Pearson M."/>
            <person name="Roberts A."/>
            <person name="Saif S."/>
            <person name="Shea T."/>
            <person name="Shenoy N."/>
            <person name="Sisk P."/>
            <person name="Stolte C."/>
            <person name="Sykes S."/>
            <person name="White J."/>
            <person name="Yandava C."/>
            <person name="Burger G."/>
            <person name="Gray M.W."/>
            <person name="Holland P.W.H."/>
            <person name="King N."/>
            <person name="Lang F.B.F."/>
            <person name="Roger A.J."/>
            <person name="Ruiz-Trillo I."/>
            <person name="Haas B."/>
            <person name="Nusbaum C."/>
            <person name="Birren B."/>
        </authorList>
    </citation>
    <scope>NUCLEOTIDE SEQUENCE [LARGE SCALE GENOMIC DNA]</scope>
    <source>
        <strain evidence="2 3">JP610</strain>
    </source>
</reference>
<dbReference type="RefSeq" id="XP_014149141.1">
    <property type="nucleotide sequence ID" value="XM_014293666.1"/>
</dbReference>
<sequence>MTHKTEREVYESGQSLSVANGPLKDVLLKAVDAIALPDIDIGPIDDILKEKFASYLDRKSKKRKMTDRAIDDEDDNEDEDDSSIERKFKAVFKKHKVAESIRESAFKGLVKYIDQNQEFLSRVAMKAMAGKVRTGQVGDVSEIAHDPEAPFDQVRAAKITKE</sequence>
<evidence type="ECO:0000313" key="3">
    <source>
        <dbReference type="Proteomes" id="UP000054560"/>
    </source>
</evidence>
<evidence type="ECO:0000256" key="1">
    <source>
        <dbReference type="SAM" id="MobiDB-lite"/>
    </source>
</evidence>
<dbReference type="GeneID" id="25912736"/>
<feature type="compositionally biased region" description="Acidic residues" evidence="1">
    <location>
        <begin position="70"/>
        <end position="82"/>
    </location>
</feature>
<evidence type="ECO:0000313" key="2">
    <source>
        <dbReference type="EMBL" id="KNC75239.1"/>
    </source>
</evidence>
<name>A0A0L0FEP4_9EUKA</name>
<feature type="region of interest" description="Disordered" evidence="1">
    <location>
        <begin position="58"/>
        <end position="82"/>
    </location>
</feature>
<protein>
    <submittedName>
        <fullName evidence="2">Uncharacterized protein</fullName>
    </submittedName>
</protein>
<organism evidence="2 3">
    <name type="scientific">Sphaeroforma arctica JP610</name>
    <dbReference type="NCBI Taxonomy" id="667725"/>
    <lineage>
        <taxon>Eukaryota</taxon>
        <taxon>Ichthyosporea</taxon>
        <taxon>Ichthyophonida</taxon>
        <taxon>Sphaeroforma</taxon>
    </lineage>
</organism>
<accession>A0A0L0FEP4</accession>
<dbReference type="EMBL" id="KQ243757">
    <property type="protein sequence ID" value="KNC75239.1"/>
    <property type="molecule type" value="Genomic_DNA"/>
</dbReference>
<proteinExistence type="predicted"/>